<organism evidence="2 3">
    <name type="scientific">Pedobacter fastidiosus</name>
    <dbReference type="NCBI Taxonomy" id="2765361"/>
    <lineage>
        <taxon>Bacteria</taxon>
        <taxon>Pseudomonadati</taxon>
        <taxon>Bacteroidota</taxon>
        <taxon>Sphingobacteriia</taxon>
        <taxon>Sphingobacteriales</taxon>
        <taxon>Sphingobacteriaceae</taxon>
        <taxon>Pedobacter</taxon>
    </lineage>
</organism>
<dbReference type="Pfam" id="PF05016">
    <property type="entry name" value="ParE_toxin"/>
    <property type="match status" value="1"/>
</dbReference>
<protein>
    <submittedName>
        <fullName evidence="2">Type II toxin-antitoxin system RelE/ParE family toxin</fullName>
    </submittedName>
</protein>
<name>A0ABR7KNP7_9SPHI</name>
<dbReference type="InterPro" id="IPR035093">
    <property type="entry name" value="RelE/ParE_toxin_dom_sf"/>
</dbReference>
<dbReference type="InterPro" id="IPR007712">
    <property type="entry name" value="RelE/ParE_toxin"/>
</dbReference>
<comment type="caution">
    <text evidence="2">The sequence shown here is derived from an EMBL/GenBank/DDBJ whole genome shotgun (WGS) entry which is preliminary data.</text>
</comment>
<keyword evidence="1" id="KW-1277">Toxin-antitoxin system</keyword>
<dbReference type="Proteomes" id="UP000652755">
    <property type="component" value="Unassembled WGS sequence"/>
</dbReference>
<evidence type="ECO:0000313" key="2">
    <source>
        <dbReference type="EMBL" id="MBC6109701.1"/>
    </source>
</evidence>
<evidence type="ECO:0000313" key="3">
    <source>
        <dbReference type="Proteomes" id="UP000652755"/>
    </source>
</evidence>
<reference evidence="2 3" key="1">
    <citation type="submission" date="2020-08" db="EMBL/GenBank/DDBJ databases">
        <authorList>
            <person name="Sun Q."/>
            <person name="Inoue M."/>
        </authorList>
    </citation>
    <scope>NUCLEOTIDE SEQUENCE [LARGE SCALE GENOMIC DNA]</scope>
    <source>
        <strain evidence="2 3">CCM 8938</strain>
    </source>
</reference>
<gene>
    <name evidence="2" type="ORF">H7U22_04630</name>
</gene>
<dbReference type="EMBL" id="JACRYL010000003">
    <property type="protein sequence ID" value="MBC6109701.1"/>
    <property type="molecule type" value="Genomic_DNA"/>
</dbReference>
<keyword evidence="3" id="KW-1185">Reference proteome</keyword>
<sequence length="99" mass="11774">MNYIIIFSSSVEAEIQQSYDWYEEQKSNLGERFLNIIESSIQAISKYPEAFPLKLGTFREYVVPKFPYVIVYELIPEKGLIYILHVFNTYLNPNRKREV</sequence>
<proteinExistence type="predicted"/>
<evidence type="ECO:0000256" key="1">
    <source>
        <dbReference type="ARBA" id="ARBA00022649"/>
    </source>
</evidence>
<dbReference type="RefSeq" id="WP_187070185.1">
    <property type="nucleotide sequence ID" value="NZ_JACRYL010000003.1"/>
</dbReference>
<dbReference type="Gene3D" id="3.30.2310.20">
    <property type="entry name" value="RelE-like"/>
    <property type="match status" value="1"/>
</dbReference>
<accession>A0ABR7KNP7</accession>